<name>A0A504YG23_FASGI</name>
<dbReference type="Proteomes" id="UP000316759">
    <property type="component" value="Unassembled WGS sequence"/>
</dbReference>
<reference evidence="2 3" key="1">
    <citation type="submission" date="2019-04" db="EMBL/GenBank/DDBJ databases">
        <title>Annotation for the trematode Fasciola gigantica.</title>
        <authorList>
            <person name="Choi Y.-J."/>
        </authorList>
    </citation>
    <scope>NUCLEOTIDE SEQUENCE [LARGE SCALE GENOMIC DNA]</scope>
    <source>
        <strain evidence="2">Uganda_cow_1</strain>
    </source>
</reference>
<sequence>MLLCFLYSIQSVSAHPGIASTSDVGPIVVKLRPREKSQAHNSDGAATDSDLTVADEPSEQTLWESTSSMIYYLKAPRRDETNGRRGIDQRQCGAYLSGKERVFWQYIPPGVGA</sequence>
<dbReference type="EMBL" id="SUNJ01010849">
    <property type="protein sequence ID" value="TPP59335.1"/>
    <property type="molecule type" value="Genomic_DNA"/>
</dbReference>
<feature type="region of interest" description="Disordered" evidence="1">
    <location>
        <begin position="33"/>
        <end position="62"/>
    </location>
</feature>
<gene>
    <name evidence="2" type="ORF">FGIG_07705</name>
</gene>
<evidence type="ECO:0000313" key="3">
    <source>
        <dbReference type="Proteomes" id="UP000316759"/>
    </source>
</evidence>
<evidence type="ECO:0000256" key="1">
    <source>
        <dbReference type="SAM" id="MobiDB-lite"/>
    </source>
</evidence>
<accession>A0A504YG23</accession>
<comment type="caution">
    <text evidence="2">The sequence shown here is derived from an EMBL/GenBank/DDBJ whole genome shotgun (WGS) entry which is preliminary data.</text>
</comment>
<evidence type="ECO:0000313" key="2">
    <source>
        <dbReference type="EMBL" id="TPP59335.1"/>
    </source>
</evidence>
<keyword evidence="3" id="KW-1185">Reference proteome</keyword>
<proteinExistence type="predicted"/>
<protein>
    <submittedName>
        <fullName evidence="2">Uncharacterized protein</fullName>
    </submittedName>
</protein>
<organism evidence="2 3">
    <name type="scientific">Fasciola gigantica</name>
    <name type="common">Giant liver fluke</name>
    <dbReference type="NCBI Taxonomy" id="46835"/>
    <lineage>
        <taxon>Eukaryota</taxon>
        <taxon>Metazoa</taxon>
        <taxon>Spiralia</taxon>
        <taxon>Lophotrochozoa</taxon>
        <taxon>Platyhelminthes</taxon>
        <taxon>Trematoda</taxon>
        <taxon>Digenea</taxon>
        <taxon>Plagiorchiida</taxon>
        <taxon>Echinostomata</taxon>
        <taxon>Echinostomatoidea</taxon>
        <taxon>Fasciolidae</taxon>
        <taxon>Fasciola</taxon>
    </lineage>
</organism>
<dbReference type="AlphaFoldDB" id="A0A504YG23"/>